<evidence type="ECO:0000256" key="4">
    <source>
        <dbReference type="ARBA" id="ARBA00022729"/>
    </source>
</evidence>
<keyword evidence="5" id="KW-0472">Membrane</keyword>
<evidence type="ECO:0000259" key="8">
    <source>
        <dbReference type="Pfam" id="PF05504"/>
    </source>
</evidence>
<evidence type="ECO:0000256" key="6">
    <source>
        <dbReference type="ARBA" id="ARBA00023139"/>
    </source>
</evidence>
<dbReference type="PANTHER" id="PTHR35789:SF1">
    <property type="entry name" value="SPORE GERMINATION PROTEIN B3"/>
    <property type="match status" value="1"/>
</dbReference>
<evidence type="ECO:0000256" key="2">
    <source>
        <dbReference type="ARBA" id="ARBA00007886"/>
    </source>
</evidence>
<accession>A0A1G4S8F2</accession>
<keyword evidence="6" id="KW-0564">Palmitate</keyword>
<name>A0A1G4S8F2_9BACL</name>
<dbReference type="Gene3D" id="3.30.300.210">
    <property type="entry name" value="Nutrient germinant receptor protein C, domain 3"/>
    <property type="match status" value="1"/>
</dbReference>
<dbReference type="InterPro" id="IPR046953">
    <property type="entry name" value="Spore_GerAC-like_C"/>
</dbReference>
<dbReference type="Gene3D" id="6.20.190.10">
    <property type="entry name" value="Nutrient germinant receptor protein C, domain 1"/>
    <property type="match status" value="1"/>
</dbReference>
<protein>
    <submittedName>
        <fullName evidence="10">Spore germination protein KC</fullName>
    </submittedName>
</protein>
<keyword evidence="11" id="KW-1185">Reference proteome</keyword>
<dbReference type="InterPro" id="IPR057336">
    <property type="entry name" value="GerAC_N"/>
</dbReference>
<comment type="subcellular location">
    <subcellularLocation>
        <location evidence="1">Membrane</location>
        <topology evidence="1">Lipid-anchor</topology>
    </subcellularLocation>
</comment>
<organism evidence="10 11">
    <name type="scientific">Paenibacillus tianmuensis</name>
    <dbReference type="NCBI Taxonomy" id="624147"/>
    <lineage>
        <taxon>Bacteria</taxon>
        <taxon>Bacillati</taxon>
        <taxon>Bacillota</taxon>
        <taxon>Bacilli</taxon>
        <taxon>Bacillales</taxon>
        <taxon>Paenibacillaceae</taxon>
        <taxon>Paenibacillus</taxon>
    </lineage>
</organism>
<evidence type="ECO:0000256" key="5">
    <source>
        <dbReference type="ARBA" id="ARBA00023136"/>
    </source>
</evidence>
<gene>
    <name evidence="10" type="ORF">SAMN04487970_102473</name>
</gene>
<dbReference type="InterPro" id="IPR038501">
    <property type="entry name" value="Spore_GerAC_C_sf"/>
</dbReference>
<dbReference type="Pfam" id="PF25198">
    <property type="entry name" value="Spore_GerAC_N"/>
    <property type="match status" value="1"/>
</dbReference>
<dbReference type="RefSeq" id="WP_090673622.1">
    <property type="nucleotide sequence ID" value="NZ_FMTT01000024.1"/>
</dbReference>
<proteinExistence type="inferred from homology"/>
<sequence length="405" mass="45705">MRRIALWILCCLIMVSTLTGCWSRRELNDISIVVGMGIDKQDGEYLLSAQVVIPESVSSKQSAGGGVPTSIMKSTAPTMVEAIRKMLKTSPRYFYLSHLRVLVISEQVAREGIQDIFDFFSRDNELRDDFYILLAKGQRAEDILSVVTRLEKAQATKLFKSLEWNRKLTGETANVFLDELLADLTSTGKMAVLSGVEIIGNKKQAEQIKNVQKSADYAHFKMTSIGVFMDDKLIGWLSESESRDYNYITGKIRGAVERIACPKKDSLDLRVNRVQSKLKTNVVKGKPQGRVDLFIEADVSEVHCVIELDKPESLYELEKKLAEKLQASLRQVVRKAQKTYGSDIFGFGNAIHRANPKAWKKLSKNWNKEFVSMPVAISVQAKVRRTGTQSNSFINDIQKKKKKEQ</sequence>
<dbReference type="GO" id="GO:0016020">
    <property type="term" value="C:membrane"/>
    <property type="evidence" value="ECO:0007669"/>
    <property type="project" value="UniProtKB-SubCell"/>
</dbReference>
<evidence type="ECO:0000313" key="11">
    <source>
        <dbReference type="Proteomes" id="UP000198601"/>
    </source>
</evidence>
<keyword evidence="3" id="KW-0309">Germination</keyword>
<evidence type="ECO:0000259" key="9">
    <source>
        <dbReference type="Pfam" id="PF25198"/>
    </source>
</evidence>
<feature type="domain" description="Spore germination GerAC-like C-terminal" evidence="8">
    <location>
        <begin position="225"/>
        <end position="387"/>
    </location>
</feature>
<dbReference type="EMBL" id="FMTT01000024">
    <property type="protein sequence ID" value="SCW65336.1"/>
    <property type="molecule type" value="Genomic_DNA"/>
</dbReference>
<keyword evidence="7" id="KW-0449">Lipoprotein</keyword>
<dbReference type="OrthoDB" id="9816067at2"/>
<evidence type="ECO:0000256" key="1">
    <source>
        <dbReference type="ARBA" id="ARBA00004635"/>
    </source>
</evidence>
<evidence type="ECO:0000256" key="3">
    <source>
        <dbReference type="ARBA" id="ARBA00022544"/>
    </source>
</evidence>
<comment type="similarity">
    <text evidence="2">Belongs to the GerABKC lipoprotein family.</text>
</comment>
<dbReference type="Pfam" id="PF05504">
    <property type="entry name" value="Spore_GerAC"/>
    <property type="match status" value="1"/>
</dbReference>
<evidence type="ECO:0000256" key="7">
    <source>
        <dbReference type="ARBA" id="ARBA00023288"/>
    </source>
</evidence>
<dbReference type="PROSITE" id="PS51257">
    <property type="entry name" value="PROKAR_LIPOPROTEIN"/>
    <property type="match status" value="1"/>
</dbReference>
<dbReference type="InterPro" id="IPR008844">
    <property type="entry name" value="Spore_GerAC-like"/>
</dbReference>
<reference evidence="11" key="1">
    <citation type="submission" date="2016-10" db="EMBL/GenBank/DDBJ databases">
        <authorList>
            <person name="Varghese N."/>
            <person name="Submissions S."/>
        </authorList>
    </citation>
    <scope>NUCLEOTIDE SEQUENCE [LARGE SCALE GENOMIC DNA]</scope>
    <source>
        <strain evidence="11">CGMCC 1.8946</strain>
    </source>
</reference>
<dbReference type="PANTHER" id="PTHR35789">
    <property type="entry name" value="SPORE GERMINATION PROTEIN B3"/>
    <property type="match status" value="1"/>
</dbReference>
<dbReference type="AlphaFoldDB" id="A0A1G4S8F2"/>
<dbReference type="STRING" id="624147.SAMN04487970_102473"/>
<keyword evidence="4" id="KW-0732">Signal</keyword>
<dbReference type="NCBIfam" id="TIGR02887">
    <property type="entry name" value="spore_ger_x_C"/>
    <property type="match status" value="1"/>
</dbReference>
<feature type="domain" description="Spore germination protein N-terminal" evidence="9">
    <location>
        <begin position="24"/>
        <end position="197"/>
    </location>
</feature>
<evidence type="ECO:0000313" key="10">
    <source>
        <dbReference type="EMBL" id="SCW65336.1"/>
    </source>
</evidence>
<dbReference type="Proteomes" id="UP000198601">
    <property type="component" value="Unassembled WGS sequence"/>
</dbReference>
<dbReference type="GO" id="GO:0009847">
    <property type="term" value="P:spore germination"/>
    <property type="evidence" value="ECO:0007669"/>
    <property type="project" value="InterPro"/>
</dbReference>